<comment type="caution">
    <text evidence="16">The sequence shown here is derived from an EMBL/GenBank/DDBJ whole genome shotgun (WGS) entry which is preliminary data.</text>
</comment>
<evidence type="ECO:0000256" key="6">
    <source>
        <dbReference type="ARBA" id="ARBA00022824"/>
    </source>
</evidence>
<dbReference type="GO" id="GO:1990034">
    <property type="term" value="P:calcium ion export across plasma membrane"/>
    <property type="evidence" value="ECO:0007669"/>
    <property type="project" value="TreeGrafter"/>
</dbReference>
<organism evidence="16 17">
    <name type="scientific">Chiloscyllium punctatum</name>
    <name type="common">Brownbanded bambooshark</name>
    <name type="synonym">Hemiscyllium punctatum</name>
    <dbReference type="NCBI Taxonomy" id="137246"/>
    <lineage>
        <taxon>Eukaryota</taxon>
        <taxon>Metazoa</taxon>
        <taxon>Chordata</taxon>
        <taxon>Craniata</taxon>
        <taxon>Vertebrata</taxon>
        <taxon>Chondrichthyes</taxon>
        <taxon>Elasmobranchii</taxon>
        <taxon>Galeomorphii</taxon>
        <taxon>Galeoidea</taxon>
        <taxon>Orectolobiformes</taxon>
        <taxon>Hemiscylliidae</taxon>
        <taxon>Chiloscyllium</taxon>
    </lineage>
</organism>
<dbReference type="InterPro" id="IPR000620">
    <property type="entry name" value="EamA_dom"/>
</dbReference>
<feature type="transmembrane region" description="Helical" evidence="14">
    <location>
        <begin position="175"/>
        <end position="195"/>
    </location>
</feature>
<reference evidence="16 17" key="1">
    <citation type="journal article" date="2018" name="Nat. Ecol. Evol.">
        <title>Shark genomes provide insights into elasmobranch evolution and the origin of vertebrates.</title>
        <authorList>
            <person name="Hara Y"/>
            <person name="Yamaguchi K"/>
            <person name="Onimaru K"/>
            <person name="Kadota M"/>
            <person name="Koyanagi M"/>
            <person name="Keeley SD"/>
            <person name="Tatsumi K"/>
            <person name="Tanaka K"/>
            <person name="Motone F"/>
            <person name="Kageyama Y"/>
            <person name="Nozu R"/>
            <person name="Adachi N"/>
            <person name="Nishimura O"/>
            <person name="Nakagawa R"/>
            <person name="Tanegashima C"/>
            <person name="Kiyatake I"/>
            <person name="Matsumoto R"/>
            <person name="Murakumo K"/>
            <person name="Nishida K"/>
            <person name="Terakita A"/>
            <person name="Kuratani S"/>
            <person name="Sato K"/>
            <person name="Hyodo S Kuraku.S."/>
        </authorList>
    </citation>
    <scope>NUCLEOTIDE SEQUENCE [LARGE SCALE GENOMIC DNA]</scope>
</reference>
<evidence type="ECO:0000256" key="7">
    <source>
        <dbReference type="ARBA" id="ARBA00022989"/>
    </source>
</evidence>
<evidence type="ECO:0000256" key="1">
    <source>
        <dbReference type="ARBA" id="ARBA00004477"/>
    </source>
</evidence>
<keyword evidence="4 14" id="KW-0812">Transmembrane</keyword>
<feature type="transmembrane region" description="Helical" evidence="14">
    <location>
        <begin position="273"/>
        <end position="294"/>
    </location>
</feature>
<dbReference type="EMBL" id="BEZZ01000106">
    <property type="protein sequence ID" value="GCC25997.1"/>
    <property type="molecule type" value="Genomic_DNA"/>
</dbReference>
<feature type="domain" description="EamA" evidence="15">
    <location>
        <begin position="241"/>
        <end position="373"/>
    </location>
</feature>
<keyword evidence="6" id="KW-0256">Endoplasmic reticulum</keyword>
<evidence type="ECO:0000256" key="13">
    <source>
        <dbReference type="ARBA" id="ARBA00082789"/>
    </source>
</evidence>
<evidence type="ECO:0000256" key="4">
    <source>
        <dbReference type="ARBA" id="ARBA00022692"/>
    </source>
</evidence>
<keyword evidence="3" id="KW-1003">Cell membrane</keyword>
<evidence type="ECO:0000256" key="5">
    <source>
        <dbReference type="ARBA" id="ARBA00022737"/>
    </source>
</evidence>
<keyword evidence="17" id="KW-1185">Reference proteome</keyword>
<comment type="subunit">
    <text evidence="11">Interacts with STIM1; stimulated by depletion of intracellular calcium. Interacts with ORAI1. Interacts with the plasma membrane calcium-transporting ATPases ATP2B1 and ATP2B4. Interacts with ATP1A1, ATP2A2, KPNB1 and XPO1.</text>
</comment>
<dbReference type="PANTHER" id="PTHR22911:SF6">
    <property type="entry name" value="SOLUTE CARRIER FAMILY 35 MEMBER G1"/>
    <property type="match status" value="1"/>
</dbReference>
<name>A0A401S6I9_CHIPU</name>
<dbReference type="AlphaFoldDB" id="A0A401S6I9"/>
<dbReference type="Pfam" id="PF00892">
    <property type="entry name" value="EamA"/>
    <property type="match status" value="2"/>
</dbReference>
<evidence type="ECO:0000256" key="11">
    <source>
        <dbReference type="ARBA" id="ARBA00064541"/>
    </source>
</evidence>
<evidence type="ECO:0000256" key="8">
    <source>
        <dbReference type="ARBA" id="ARBA00023136"/>
    </source>
</evidence>
<dbReference type="FunFam" id="1.10.3730.20:FF:000026">
    <property type="entry name" value="Solute carrier family 35, member G1"/>
    <property type="match status" value="1"/>
</dbReference>
<feature type="transmembrane region" description="Helical" evidence="14">
    <location>
        <begin position="300"/>
        <end position="320"/>
    </location>
</feature>
<dbReference type="SUPFAM" id="SSF103481">
    <property type="entry name" value="Multidrug resistance efflux transporter EmrE"/>
    <property type="match status" value="2"/>
</dbReference>
<feature type="transmembrane region" description="Helical" evidence="14">
    <location>
        <begin position="149"/>
        <end position="169"/>
    </location>
</feature>
<proteinExistence type="inferred from homology"/>
<evidence type="ECO:0000256" key="9">
    <source>
        <dbReference type="ARBA" id="ARBA00059734"/>
    </source>
</evidence>
<feature type="transmembrane region" description="Helical" evidence="14">
    <location>
        <begin position="202"/>
        <end position="223"/>
    </location>
</feature>
<evidence type="ECO:0000256" key="2">
    <source>
        <dbReference type="ARBA" id="ARBA00004651"/>
    </source>
</evidence>
<feature type="transmembrane region" description="Helical" evidence="14">
    <location>
        <begin position="332"/>
        <end position="351"/>
    </location>
</feature>
<evidence type="ECO:0000313" key="16">
    <source>
        <dbReference type="EMBL" id="GCC25997.1"/>
    </source>
</evidence>
<evidence type="ECO:0000256" key="3">
    <source>
        <dbReference type="ARBA" id="ARBA00022475"/>
    </source>
</evidence>
<feature type="transmembrane region" description="Helical" evidence="14">
    <location>
        <begin position="119"/>
        <end position="137"/>
    </location>
</feature>
<gene>
    <name evidence="16" type="ORF">chiPu_0004411</name>
</gene>
<keyword evidence="8 14" id="KW-0472">Membrane</keyword>
<dbReference type="GO" id="GO:0005789">
    <property type="term" value="C:endoplasmic reticulum membrane"/>
    <property type="evidence" value="ECO:0007669"/>
    <property type="project" value="UniProtKB-SubCell"/>
</dbReference>
<feature type="transmembrane region" description="Helical" evidence="14">
    <location>
        <begin position="243"/>
        <end position="261"/>
    </location>
</feature>
<sequence length="392" mass="42973">MSVYYKSDEEDDVAAVVAEPEPHVLEVLVEKPGREAANVECNGTSGTGRRAVPRKHPTITSCCHSERVRDSAEGDTPATEKKPKCVGLGLCYTLLSCLFFSVTSFLVKKVDGVHALEISGIRCLFQWLFTWPAIIYNEIDLLGPKGLRVLLGARGILGAIAMMLFFYAIQQMPLADATVIMFSNPVFVSVFAWIFLKERCTLWDPIFTVFTLIGVVLIARPPFLFGSRVSGLESDSKNRMKGTAAAFGGAICAALTLTVIRKMGKSVSYLLSIWYYSVTGFILSVIVVSVLQVWSLPFCGLDRLFLLLIGLCGLGGQIFLTKALQIEKAASVALMKTIEVMLAFLLQYLFLSYTPSWWSLGGALCVMLGTSGVAFQKWYTTMHNSKTTCSAN</sequence>
<dbReference type="GO" id="GO:0051480">
    <property type="term" value="P:regulation of cytosolic calcium ion concentration"/>
    <property type="evidence" value="ECO:0007669"/>
    <property type="project" value="TreeGrafter"/>
</dbReference>
<dbReference type="InterPro" id="IPR037185">
    <property type="entry name" value="EmrE-like"/>
</dbReference>
<feature type="transmembrane region" description="Helical" evidence="14">
    <location>
        <begin position="85"/>
        <end position="107"/>
    </location>
</feature>
<keyword evidence="7 14" id="KW-1133">Transmembrane helix</keyword>
<evidence type="ECO:0000256" key="10">
    <source>
        <dbReference type="ARBA" id="ARBA00061618"/>
    </source>
</evidence>
<comment type="similarity">
    <text evidence="10">Belongs to the TMEM20 family.</text>
</comment>
<dbReference type="Gene3D" id="1.10.3730.20">
    <property type="match status" value="1"/>
</dbReference>
<keyword evidence="5" id="KW-0677">Repeat</keyword>
<dbReference type="PANTHER" id="PTHR22911">
    <property type="entry name" value="ACYL-MALONYL CONDENSING ENZYME-RELATED"/>
    <property type="match status" value="1"/>
</dbReference>
<evidence type="ECO:0000259" key="15">
    <source>
        <dbReference type="Pfam" id="PF00892"/>
    </source>
</evidence>
<evidence type="ECO:0000313" key="17">
    <source>
        <dbReference type="Proteomes" id="UP000287033"/>
    </source>
</evidence>
<dbReference type="GO" id="GO:0005886">
    <property type="term" value="C:plasma membrane"/>
    <property type="evidence" value="ECO:0007669"/>
    <property type="project" value="UniProtKB-SubCell"/>
</dbReference>
<evidence type="ECO:0000256" key="14">
    <source>
        <dbReference type="SAM" id="Phobius"/>
    </source>
</evidence>
<dbReference type="OrthoDB" id="306876at2759"/>
<protein>
    <recommendedName>
        <fullName evidence="12">Solute carrier family 35 member G1</fullName>
    </recommendedName>
    <alternativeName>
        <fullName evidence="13">Transmembrane protein 20</fullName>
    </alternativeName>
</protein>
<comment type="subcellular location">
    <subcellularLocation>
        <location evidence="2">Cell membrane</location>
        <topology evidence="2">Multi-pass membrane protein</topology>
    </subcellularLocation>
    <subcellularLocation>
        <location evidence="1">Endoplasmic reticulum membrane</location>
        <topology evidence="1">Multi-pass membrane protein</topology>
    </subcellularLocation>
</comment>
<evidence type="ECO:0000256" key="12">
    <source>
        <dbReference type="ARBA" id="ARBA00074441"/>
    </source>
</evidence>
<dbReference type="Proteomes" id="UP000287033">
    <property type="component" value="Unassembled WGS sequence"/>
</dbReference>
<dbReference type="OMA" id="KYSLWDA"/>
<dbReference type="STRING" id="137246.A0A401S6I9"/>
<accession>A0A401S6I9</accession>
<feature type="transmembrane region" description="Helical" evidence="14">
    <location>
        <begin position="357"/>
        <end position="375"/>
    </location>
</feature>
<comment type="function">
    <text evidence="9">May play a role in intracellular calcium sensing and homeostasis. May act as a negative regulator of plasma membrane calcium-transporting ATPases preventing calcium efflux from the cell.</text>
</comment>
<feature type="domain" description="EamA" evidence="15">
    <location>
        <begin position="88"/>
        <end position="219"/>
    </location>
</feature>